<dbReference type="OrthoDB" id="5126393at2"/>
<organism evidence="2 3">
    <name type="scientific">Cryobacterium fucosi</name>
    <dbReference type="NCBI Taxonomy" id="1259157"/>
    <lineage>
        <taxon>Bacteria</taxon>
        <taxon>Bacillati</taxon>
        <taxon>Actinomycetota</taxon>
        <taxon>Actinomycetes</taxon>
        <taxon>Micrococcales</taxon>
        <taxon>Microbacteriaceae</taxon>
        <taxon>Cryobacterium</taxon>
    </lineage>
</organism>
<sequence length="179" mass="18260">MSPIVSFALPAGHAFVAHGSRLRAALLSLLTLAATFLALVALLSLIAHPSTGAGHSMADTGTTGTATHQMASATLVTDMLPVTSTRPTTHATRTGPTMTLAAPAKQPALCSQHNSLGGGDSASMLCSAVLMVNSNAVLARMPSDPGLVFASGGFVNDTFRAIPLHLHRPSLTLLSISRV</sequence>
<keyword evidence="1" id="KW-0812">Transmembrane</keyword>
<proteinExistence type="predicted"/>
<keyword evidence="3" id="KW-1185">Reference proteome</keyword>
<dbReference type="RefSeq" id="WP_134523354.1">
    <property type="nucleotide sequence ID" value="NZ_SOHH01000061.1"/>
</dbReference>
<comment type="caution">
    <text evidence="2">The sequence shown here is derived from an EMBL/GenBank/DDBJ whole genome shotgun (WGS) entry which is preliminary data.</text>
</comment>
<gene>
    <name evidence="2" type="ORF">E3T48_07500</name>
</gene>
<feature type="transmembrane region" description="Helical" evidence="1">
    <location>
        <begin position="24"/>
        <end position="47"/>
    </location>
</feature>
<evidence type="ECO:0000313" key="3">
    <source>
        <dbReference type="Proteomes" id="UP000298313"/>
    </source>
</evidence>
<accession>A0A4R9B9M2</accession>
<dbReference type="Proteomes" id="UP000298313">
    <property type="component" value="Unassembled WGS sequence"/>
</dbReference>
<name>A0A4R9B9M2_9MICO</name>
<evidence type="ECO:0000313" key="2">
    <source>
        <dbReference type="EMBL" id="TFD78274.1"/>
    </source>
</evidence>
<keyword evidence="1" id="KW-1133">Transmembrane helix</keyword>
<keyword evidence="1" id="KW-0472">Membrane</keyword>
<dbReference type="EMBL" id="SOHH01000061">
    <property type="protein sequence ID" value="TFD78274.1"/>
    <property type="molecule type" value="Genomic_DNA"/>
</dbReference>
<evidence type="ECO:0000256" key="1">
    <source>
        <dbReference type="SAM" id="Phobius"/>
    </source>
</evidence>
<dbReference type="AlphaFoldDB" id="A0A4R9B9M2"/>
<protein>
    <submittedName>
        <fullName evidence="2">Uncharacterized protein</fullName>
    </submittedName>
</protein>
<reference evidence="2 3" key="1">
    <citation type="submission" date="2019-03" db="EMBL/GenBank/DDBJ databases">
        <title>Genomics of glacier-inhabiting Cryobacterium strains.</title>
        <authorList>
            <person name="Liu Q."/>
            <person name="Xin Y.-H."/>
        </authorList>
    </citation>
    <scope>NUCLEOTIDE SEQUENCE [LARGE SCALE GENOMIC DNA]</scope>
    <source>
        <strain evidence="2 3">Hh4</strain>
    </source>
</reference>